<organism evidence="1 2">
    <name type="scientific">Dietzia psychralcaliphila</name>
    <dbReference type="NCBI Taxonomy" id="139021"/>
    <lineage>
        <taxon>Bacteria</taxon>
        <taxon>Bacillati</taxon>
        <taxon>Actinomycetota</taxon>
        <taxon>Actinomycetes</taxon>
        <taxon>Mycobacteriales</taxon>
        <taxon>Dietziaceae</taxon>
        <taxon>Dietzia</taxon>
    </lineage>
</organism>
<gene>
    <name evidence="1" type="ORF">A6048_06725</name>
</gene>
<dbReference type="KEGG" id="dpc:A6048_06725"/>
<reference evidence="1 2" key="1">
    <citation type="submission" date="2016-04" db="EMBL/GenBank/DDBJ databases">
        <title>Complete genome sequence of the haloalkaliphilic hydrocarbon-degrading bacterium Dietzia psychralcaliphila ILA-1T, isolated from a drain of a fish product-processing plant.</title>
        <authorList>
            <person name="Zhao J."/>
            <person name="Hu B."/>
            <person name="Geng S."/>
            <person name="Nie Y."/>
            <person name="Tang Y."/>
        </authorList>
    </citation>
    <scope>NUCLEOTIDE SEQUENCE [LARGE SCALE GENOMIC DNA]</scope>
    <source>
        <strain evidence="1 2">ILA-1</strain>
    </source>
</reference>
<dbReference type="EMBL" id="CP015453">
    <property type="protein sequence ID" value="AWH95225.1"/>
    <property type="molecule type" value="Genomic_DNA"/>
</dbReference>
<protein>
    <submittedName>
        <fullName evidence="1">Uncharacterized protein</fullName>
    </submittedName>
</protein>
<dbReference type="AlphaFoldDB" id="A0AAD0JPE1"/>
<keyword evidence="2" id="KW-1185">Reference proteome</keyword>
<evidence type="ECO:0000313" key="1">
    <source>
        <dbReference type="EMBL" id="AWH95225.1"/>
    </source>
</evidence>
<dbReference type="Proteomes" id="UP000244903">
    <property type="component" value="Chromosome"/>
</dbReference>
<dbReference type="RefSeq" id="WP_107748363.1">
    <property type="nucleotide sequence ID" value="NZ_CP015453.1"/>
</dbReference>
<proteinExistence type="predicted"/>
<accession>A0AAD0JPE1</accession>
<evidence type="ECO:0000313" key="2">
    <source>
        <dbReference type="Proteomes" id="UP000244903"/>
    </source>
</evidence>
<name>A0AAD0JPE1_9ACTN</name>
<sequence length="415" mass="45231">MTTRSQRVFGEVIAAFLVAVLAIVHLPAVVGAQPYAVYLDVAADNHDGELAGGFSTTLTTDREELGAALDVVRAAGVTPGRYQTLVRQYWLSVGAENAGIDLAEWDPARGLDANLDTVDKVYVNYLRLYNSHDGFWWTGMAGLAGMSFAAGFWDLDEVGGLLSVPGMHEVGTGVGGAMSGVPWELAAEMPRDVRLLATAGPTLTRPDVDWYLHRLLIMQRNIFMDMVPMHEAYLAGGLPAVRELAAGGAYDDYALEAWRMLDEGSPDGRSEALLRMASREQNQIIADQWDVTAAGRGDFGRVLTYITTVGGAPDIPGASTLGEFRPLSVRADVNGQPTVLHTPLPAFNWADREPRWEYIEQDLVPAFRSLVRDRPEEAPRYLDVGFRTRAEQNRILVRLPVFAGQMASGWAVSPG</sequence>